<dbReference type="Proteomes" id="UP000678228">
    <property type="component" value="Unassembled WGS sequence"/>
</dbReference>
<reference evidence="4" key="1">
    <citation type="submission" date="2021-03" db="EMBL/GenBank/DDBJ databases">
        <title>Bacillus suaedae sp. nov., isolated from Suaeda aralocaspica.</title>
        <authorList>
            <person name="Lei R.F.R."/>
        </authorList>
    </citation>
    <scope>NUCLEOTIDE SEQUENCE</scope>
    <source>
        <strain evidence="4">YZJH907-2</strain>
    </source>
</reference>
<dbReference type="PANTHER" id="PTHR39161:SF2">
    <property type="entry name" value="ADAPTER PROTEIN MECA 2"/>
    <property type="match status" value="1"/>
</dbReference>
<dbReference type="InterPro" id="IPR038471">
    <property type="entry name" value="MecA_C_sf"/>
</dbReference>
<comment type="function">
    <text evidence="3">Enables the recognition and targeting of unfolded and aggregated proteins to the ClpC protease or to other proteins involved in proteolysis. Acts negatively in the development of competence by binding ComK and recruiting it to the ClpCP protease. When overexpressed, inhibits sporulation. Also involved in Spx degradation by ClpC.</text>
</comment>
<keyword evidence="3" id="KW-0178">Competence</keyword>
<comment type="subunit">
    <text evidence="2 3">Homodimer.</text>
</comment>
<dbReference type="HAMAP" id="MF_01124">
    <property type="entry name" value="MecA"/>
    <property type="match status" value="1"/>
</dbReference>
<evidence type="ECO:0000256" key="3">
    <source>
        <dbReference type="HAMAP-Rule" id="MF_01124"/>
    </source>
</evidence>
<comment type="caution">
    <text evidence="4">The sequence shown here is derived from an EMBL/GenBank/DDBJ whole genome shotgun (WGS) entry which is preliminary data.</text>
</comment>
<dbReference type="GO" id="GO:0045808">
    <property type="term" value="P:negative regulation of establishment of competence for transformation"/>
    <property type="evidence" value="ECO:0007669"/>
    <property type="project" value="UniProtKB-UniRule"/>
</dbReference>
<dbReference type="InterPro" id="IPR008681">
    <property type="entry name" value="Neg-reg_MecA"/>
</dbReference>
<dbReference type="GO" id="GO:0030420">
    <property type="term" value="P:establishment of competence for transformation"/>
    <property type="evidence" value="ECO:0007669"/>
    <property type="project" value="UniProtKB-KW"/>
</dbReference>
<comment type="domain">
    <text evidence="3">The N-terminal domain has binding sites for ComK and probably for unfolded/aggregated proteins; the C-terminal domain interacts with ClpC.</text>
</comment>
<name>A0A940WY50_9BACI</name>
<evidence type="ECO:0000256" key="1">
    <source>
        <dbReference type="ARBA" id="ARBA00005397"/>
    </source>
</evidence>
<accession>A0A940WY50</accession>
<keyword evidence="5" id="KW-1185">Reference proteome</keyword>
<dbReference type="NCBIfam" id="NF002781">
    <property type="entry name" value="PRK02899.1"/>
    <property type="match status" value="1"/>
</dbReference>
<dbReference type="AlphaFoldDB" id="A0A940WY50"/>
<dbReference type="GO" id="GO:0030674">
    <property type="term" value="F:protein-macromolecule adaptor activity"/>
    <property type="evidence" value="ECO:0007669"/>
    <property type="project" value="UniProtKB-UniRule"/>
</dbReference>
<dbReference type="EMBL" id="JAGKSQ010000002">
    <property type="protein sequence ID" value="MBP3950556.1"/>
    <property type="molecule type" value="Genomic_DNA"/>
</dbReference>
<comment type="similarity">
    <text evidence="1 3">Belongs to the MecA family.</text>
</comment>
<dbReference type="PANTHER" id="PTHR39161">
    <property type="entry name" value="ADAPTER PROTEIN MECA"/>
    <property type="match status" value="1"/>
</dbReference>
<evidence type="ECO:0000256" key="2">
    <source>
        <dbReference type="ARBA" id="ARBA00011738"/>
    </source>
</evidence>
<sequence length="201" mass="23728">MRLERLNTNKFKVFLTYDDMRERGLTKEDLWQDLPKVHDLFRDMMHEADDELGFKVDGPIAVEVYAMPAQGMIIIVSKSDADDFDEEGFEEGYIEMQVTLDETDDIFYEFENIEDVIALTSRLYPFGIRGGSLYAFESRYFIRFDEFDFDMNNEEAFVALLSEFGTPSTVSSHRVEEYGKEIIMYEAMQRLYVHFIKRKQD</sequence>
<gene>
    <name evidence="3" type="primary">mecA</name>
    <name evidence="4" type="ORF">J7W16_05370</name>
</gene>
<keyword evidence="3" id="KW-0749">Sporulation</keyword>
<protein>
    <recommendedName>
        <fullName evidence="3">Adapter protein MecA</fullName>
    </recommendedName>
</protein>
<proteinExistence type="inferred from homology"/>
<dbReference type="GO" id="GO:0042174">
    <property type="term" value="P:negative regulation of sporulation resulting in formation of a cellular spore"/>
    <property type="evidence" value="ECO:0007669"/>
    <property type="project" value="UniProtKB-UniRule"/>
</dbReference>
<organism evidence="4 5">
    <name type="scientific">Halalkalibacter suaedae</name>
    <dbReference type="NCBI Taxonomy" id="2822140"/>
    <lineage>
        <taxon>Bacteria</taxon>
        <taxon>Bacillati</taxon>
        <taxon>Bacillota</taxon>
        <taxon>Bacilli</taxon>
        <taxon>Bacillales</taxon>
        <taxon>Bacillaceae</taxon>
        <taxon>Halalkalibacter</taxon>
    </lineage>
</organism>
<dbReference type="Pfam" id="PF05389">
    <property type="entry name" value="MecA"/>
    <property type="match status" value="1"/>
</dbReference>
<dbReference type="GO" id="GO:0030435">
    <property type="term" value="P:sporulation resulting in formation of a cellular spore"/>
    <property type="evidence" value="ECO:0007669"/>
    <property type="project" value="UniProtKB-KW"/>
</dbReference>
<dbReference type="PIRSF" id="PIRSF029008">
    <property type="entry name" value="MecA"/>
    <property type="match status" value="1"/>
</dbReference>
<dbReference type="RefSeq" id="WP_210596211.1">
    <property type="nucleotide sequence ID" value="NZ_JAGKSQ010000002.1"/>
</dbReference>
<dbReference type="Gene3D" id="3.30.70.1950">
    <property type="match status" value="1"/>
</dbReference>
<evidence type="ECO:0000313" key="5">
    <source>
        <dbReference type="Proteomes" id="UP000678228"/>
    </source>
</evidence>
<evidence type="ECO:0000313" key="4">
    <source>
        <dbReference type="EMBL" id="MBP3950556.1"/>
    </source>
</evidence>